<proteinExistence type="predicted"/>
<evidence type="ECO:0000313" key="2">
    <source>
        <dbReference type="EMBL" id="MEV4290451.1"/>
    </source>
</evidence>
<reference evidence="2 3" key="1">
    <citation type="submission" date="2024-06" db="EMBL/GenBank/DDBJ databases">
        <title>The Natural Products Discovery Center: Release of the First 8490 Sequenced Strains for Exploring Actinobacteria Biosynthetic Diversity.</title>
        <authorList>
            <person name="Kalkreuter E."/>
            <person name="Kautsar S.A."/>
            <person name="Yang D."/>
            <person name="Bader C.D."/>
            <person name="Teijaro C.N."/>
            <person name="Fluegel L."/>
            <person name="Davis C.M."/>
            <person name="Simpson J.R."/>
            <person name="Lauterbach L."/>
            <person name="Steele A.D."/>
            <person name="Gui C."/>
            <person name="Meng S."/>
            <person name="Li G."/>
            <person name="Viehrig K."/>
            <person name="Ye F."/>
            <person name="Su P."/>
            <person name="Kiefer A.F."/>
            <person name="Nichols A."/>
            <person name="Cepeda A.J."/>
            <person name="Yan W."/>
            <person name="Fan B."/>
            <person name="Jiang Y."/>
            <person name="Adhikari A."/>
            <person name="Zheng C.-J."/>
            <person name="Schuster L."/>
            <person name="Cowan T.M."/>
            <person name="Smanski M.J."/>
            <person name="Chevrette M.G."/>
            <person name="De Carvalho L.P.S."/>
            <person name="Shen B."/>
        </authorList>
    </citation>
    <scope>NUCLEOTIDE SEQUENCE [LARGE SCALE GENOMIC DNA]</scope>
    <source>
        <strain evidence="2 3">NPDC049574</strain>
    </source>
</reference>
<feature type="compositionally biased region" description="Pro residues" evidence="1">
    <location>
        <begin position="42"/>
        <end position="52"/>
    </location>
</feature>
<protein>
    <submittedName>
        <fullName evidence="2">Uncharacterized protein</fullName>
    </submittedName>
</protein>
<dbReference type="RefSeq" id="WP_364457424.1">
    <property type="nucleotide sequence ID" value="NZ_JBFARM010000011.1"/>
</dbReference>
<keyword evidence="3" id="KW-1185">Reference proteome</keyword>
<comment type="caution">
    <text evidence="2">The sequence shown here is derived from an EMBL/GenBank/DDBJ whole genome shotgun (WGS) entry which is preliminary data.</text>
</comment>
<dbReference type="Proteomes" id="UP001552427">
    <property type="component" value="Unassembled WGS sequence"/>
</dbReference>
<dbReference type="EMBL" id="JBFARM010000011">
    <property type="protein sequence ID" value="MEV4290451.1"/>
    <property type="molecule type" value="Genomic_DNA"/>
</dbReference>
<evidence type="ECO:0000313" key="3">
    <source>
        <dbReference type="Proteomes" id="UP001552427"/>
    </source>
</evidence>
<accession>A0ABV3HD53</accession>
<organism evidence="2 3">
    <name type="scientific">Nonomuraea bangladeshensis</name>
    <dbReference type="NCBI Taxonomy" id="404385"/>
    <lineage>
        <taxon>Bacteria</taxon>
        <taxon>Bacillati</taxon>
        <taxon>Actinomycetota</taxon>
        <taxon>Actinomycetes</taxon>
        <taxon>Streptosporangiales</taxon>
        <taxon>Streptosporangiaceae</taxon>
        <taxon>Nonomuraea</taxon>
    </lineage>
</organism>
<feature type="compositionally biased region" description="Polar residues" evidence="1">
    <location>
        <begin position="1"/>
        <end position="12"/>
    </location>
</feature>
<sequence>MPVMNAQNTTSDDLPAAVGRVNGESDIVAERSGGDVRTSSPRPIPAEPVEPPVDPERKADEERRDAAENTGEQPARPGTEPTD</sequence>
<gene>
    <name evidence="2" type="ORF">AB0K40_33515</name>
</gene>
<evidence type="ECO:0000256" key="1">
    <source>
        <dbReference type="SAM" id="MobiDB-lite"/>
    </source>
</evidence>
<feature type="compositionally biased region" description="Basic and acidic residues" evidence="1">
    <location>
        <begin position="54"/>
        <end position="67"/>
    </location>
</feature>
<name>A0ABV3HD53_9ACTN</name>
<feature type="region of interest" description="Disordered" evidence="1">
    <location>
        <begin position="1"/>
        <end position="83"/>
    </location>
</feature>